<dbReference type="AlphaFoldDB" id="A0A1H2QBM5"/>
<organism evidence="1 2">
    <name type="scientific">Aidingimonas halophila</name>
    <dbReference type="NCBI Taxonomy" id="574349"/>
    <lineage>
        <taxon>Bacteria</taxon>
        <taxon>Pseudomonadati</taxon>
        <taxon>Pseudomonadota</taxon>
        <taxon>Gammaproteobacteria</taxon>
        <taxon>Oceanospirillales</taxon>
        <taxon>Halomonadaceae</taxon>
        <taxon>Aidingimonas</taxon>
    </lineage>
</organism>
<evidence type="ECO:0000313" key="2">
    <source>
        <dbReference type="Proteomes" id="UP000198500"/>
    </source>
</evidence>
<evidence type="ECO:0008006" key="3">
    <source>
        <dbReference type="Google" id="ProtNLM"/>
    </source>
</evidence>
<dbReference type="OrthoDB" id="165208at2"/>
<protein>
    <recommendedName>
        <fullName evidence="3">Antibiotic biosynthesis monooxygenase</fullName>
    </recommendedName>
</protein>
<dbReference type="Proteomes" id="UP000198500">
    <property type="component" value="Unassembled WGS sequence"/>
</dbReference>
<dbReference type="SUPFAM" id="SSF54909">
    <property type="entry name" value="Dimeric alpha+beta barrel"/>
    <property type="match status" value="1"/>
</dbReference>
<dbReference type="InterPro" id="IPR011008">
    <property type="entry name" value="Dimeric_a/b-barrel"/>
</dbReference>
<evidence type="ECO:0000313" key="1">
    <source>
        <dbReference type="EMBL" id="SDW04074.1"/>
    </source>
</evidence>
<keyword evidence="2" id="KW-1185">Reference proteome</keyword>
<dbReference type="EMBL" id="FNNI01000001">
    <property type="protein sequence ID" value="SDW04074.1"/>
    <property type="molecule type" value="Genomic_DNA"/>
</dbReference>
<proteinExistence type="predicted"/>
<gene>
    <name evidence="1" type="ORF">SAMN05443545_10134</name>
</gene>
<reference evidence="1 2" key="1">
    <citation type="submission" date="2016-10" db="EMBL/GenBank/DDBJ databases">
        <authorList>
            <person name="de Groot N.N."/>
        </authorList>
    </citation>
    <scope>NUCLEOTIDE SEQUENCE [LARGE SCALE GENOMIC DNA]</scope>
    <source>
        <strain evidence="1 2">DSM 19219</strain>
    </source>
</reference>
<dbReference type="STRING" id="574349.SAMN05443545_10134"/>
<name>A0A1H2QBM5_9GAMM</name>
<sequence>MILRLWRGWTHQQDADTYEQLLKNTVFPRIEAKNVEGFRRIRLLRMDSEARETEFVTLMEFDSLEAVKRFAGEDYWIAYVPEEAQRVLAHHDTQSRHYEVVEDRG</sequence>
<dbReference type="RefSeq" id="WP_092567464.1">
    <property type="nucleotide sequence ID" value="NZ_BMXH01000001.1"/>
</dbReference>
<dbReference type="Gene3D" id="3.30.70.100">
    <property type="match status" value="1"/>
</dbReference>
<accession>A0A1H2QBM5</accession>